<dbReference type="Gene3D" id="1.10.486.10">
    <property type="entry name" value="PCRA, domain 4"/>
    <property type="match status" value="1"/>
</dbReference>
<dbReference type="SUPFAM" id="SSF52540">
    <property type="entry name" value="P-loop containing nucleoside triphosphate hydrolases"/>
    <property type="match status" value="1"/>
</dbReference>
<protein>
    <recommendedName>
        <fullName evidence="9">DNA 3'-5' helicase</fullName>
        <ecNumber evidence="9">5.6.2.4</ecNumber>
    </recommendedName>
    <alternativeName>
        <fullName evidence="10">DNA 3'-5' helicase II</fullName>
    </alternativeName>
</protein>
<dbReference type="GO" id="GO:0000725">
    <property type="term" value="P:recombinational repair"/>
    <property type="evidence" value="ECO:0007669"/>
    <property type="project" value="TreeGrafter"/>
</dbReference>
<dbReference type="CDD" id="cd17932">
    <property type="entry name" value="DEXQc_UvrD"/>
    <property type="match status" value="1"/>
</dbReference>
<dbReference type="PANTHER" id="PTHR11070:SF2">
    <property type="entry name" value="ATP-DEPENDENT DNA HELICASE SRS2"/>
    <property type="match status" value="1"/>
</dbReference>
<reference evidence="15 16" key="1">
    <citation type="submission" date="2020-07" db="EMBL/GenBank/DDBJ databases">
        <title>Roseicoccus Jingziensis gen. nov., sp. nov., isolated from coastal seawater.</title>
        <authorList>
            <person name="Feng X."/>
        </authorList>
    </citation>
    <scope>NUCLEOTIDE SEQUENCE [LARGE SCALE GENOMIC DNA]</scope>
    <source>
        <strain evidence="15 16">N1E253</strain>
    </source>
</reference>
<comment type="catalytic activity">
    <reaction evidence="8">
        <text>Couples ATP hydrolysis with the unwinding of duplex DNA by translocating in the 3'-5' direction.</text>
        <dbReference type="EC" id="5.6.2.4"/>
    </reaction>
</comment>
<dbReference type="PANTHER" id="PTHR11070">
    <property type="entry name" value="UVRD / RECB / PCRA DNA HELICASE FAMILY MEMBER"/>
    <property type="match status" value="1"/>
</dbReference>
<feature type="binding site" evidence="12">
    <location>
        <begin position="27"/>
        <end position="34"/>
    </location>
    <ligand>
        <name>ATP</name>
        <dbReference type="ChEBI" id="CHEBI:30616"/>
    </ligand>
</feature>
<gene>
    <name evidence="15" type="ORF">HW115_01765</name>
</gene>
<keyword evidence="4 12" id="KW-0347">Helicase</keyword>
<dbReference type="PROSITE" id="PS51217">
    <property type="entry name" value="UVRD_HELICASE_CTER"/>
    <property type="match status" value="1"/>
</dbReference>
<evidence type="ECO:0000256" key="11">
    <source>
        <dbReference type="ARBA" id="ARBA00048988"/>
    </source>
</evidence>
<evidence type="ECO:0000256" key="6">
    <source>
        <dbReference type="ARBA" id="ARBA00023125"/>
    </source>
</evidence>
<name>A0A851GI65_9BACT</name>
<evidence type="ECO:0000256" key="3">
    <source>
        <dbReference type="ARBA" id="ARBA00022801"/>
    </source>
</evidence>
<dbReference type="Gene3D" id="1.10.10.160">
    <property type="match status" value="1"/>
</dbReference>
<evidence type="ECO:0000256" key="5">
    <source>
        <dbReference type="ARBA" id="ARBA00022840"/>
    </source>
</evidence>
<evidence type="ECO:0000256" key="8">
    <source>
        <dbReference type="ARBA" id="ARBA00034617"/>
    </source>
</evidence>
<dbReference type="InterPro" id="IPR027417">
    <property type="entry name" value="P-loop_NTPase"/>
</dbReference>
<evidence type="ECO:0000256" key="10">
    <source>
        <dbReference type="ARBA" id="ARBA00034923"/>
    </source>
</evidence>
<evidence type="ECO:0000259" key="14">
    <source>
        <dbReference type="PROSITE" id="PS51217"/>
    </source>
</evidence>
<keyword evidence="5 12" id="KW-0067">ATP-binding</keyword>
<evidence type="ECO:0000313" key="16">
    <source>
        <dbReference type="Proteomes" id="UP000557872"/>
    </source>
</evidence>
<dbReference type="RefSeq" id="WP_178930856.1">
    <property type="nucleotide sequence ID" value="NZ_JACBAZ010000001.1"/>
</dbReference>
<keyword evidence="6" id="KW-0238">DNA-binding</keyword>
<evidence type="ECO:0000256" key="4">
    <source>
        <dbReference type="ARBA" id="ARBA00022806"/>
    </source>
</evidence>
<comment type="similarity">
    <text evidence="1">Belongs to the helicase family. UvrD subfamily.</text>
</comment>
<organism evidence="15 16">
    <name type="scientific">Oceaniferula marina</name>
    <dbReference type="NCBI Taxonomy" id="2748318"/>
    <lineage>
        <taxon>Bacteria</taxon>
        <taxon>Pseudomonadati</taxon>
        <taxon>Verrucomicrobiota</taxon>
        <taxon>Verrucomicrobiia</taxon>
        <taxon>Verrucomicrobiales</taxon>
        <taxon>Verrucomicrobiaceae</taxon>
        <taxon>Oceaniferula</taxon>
    </lineage>
</organism>
<evidence type="ECO:0000256" key="1">
    <source>
        <dbReference type="ARBA" id="ARBA00009922"/>
    </source>
</evidence>
<evidence type="ECO:0000256" key="2">
    <source>
        <dbReference type="ARBA" id="ARBA00022741"/>
    </source>
</evidence>
<dbReference type="Gene3D" id="3.40.50.300">
    <property type="entry name" value="P-loop containing nucleotide triphosphate hydrolases"/>
    <property type="match status" value="2"/>
</dbReference>
<evidence type="ECO:0000313" key="15">
    <source>
        <dbReference type="EMBL" id="NWK54320.1"/>
    </source>
</evidence>
<accession>A0A851GI65</accession>
<sequence>MAFSTDSLNPAQRQAVNTLDGPVLILAGAGTGKTRTVTCRIAHMVERGISPSEILAVTFTNKAANEMKERVGDMVSRSASKEITVCTFHSLCVRILRMGIDRLGYKSNFSIYTGNDQKGLLSRIIISKGGINEKLKPAEVLAMISNAKNSPEGIAGMTDEFIADIAQAYQNELRAQNAVDFDDLLVLGERLLREFSDVREMCRKRWTRVTVDEFQDTNKLQMRLLQQLVGDPYHVCVVGDDDQSIYGWRGAEAANILQFEKFFPNPEVILLETNYRSSEAIIHTANSLIVNNAGRREKQLRAHAVGGQDIRIISMPGDLEEAQFIAHEITDLHRVEKKPLEDIAILFRTNVQSRSLEQAMREEQIPYRMIGAQSFYDKREVRDLMAYLEVMNNPLADVPLLRIMNAPPRGIGQNAAVLLTDASRERGGSVWEAMGNPPEEMATRSRNAIEQFIEQLQVFRERIITKHENMGRVMLDFLDEIGYIEWVKRNSKTEKESDQRRSAIDDVVQMLIQASSEGKSLEDFLRHSALAQDREDDNDIEKQKGVTLITLHASKGLEYPIVYLVGLEQGILPHKRSVEEGTQDEERRLFYVGITRAQDRLTISKCSVRTKFGKQEACEASIFLQELSDRYLEVLDYDDIMGADATEDDIADLFSIFD</sequence>
<evidence type="ECO:0000256" key="9">
    <source>
        <dbReference type="ARBA" id="ARBA00034808"/>
    </source>
</evidence>
<dbReference type="GO" id="GO:0003677">
    <property type="term" value="F:DNA binding"/>
    <property type="evidence" value="ECO:0007669"/>
    <property type="project" value="UniProtKB-KW"/>
</dbReference>
<dbReference type="GO" id="GO:0043138">
    <property type="term" value="F:3'-5' DNA helicase activity"/>
    <property type="evidence" value="ECO:0007669"/>
    <property type="project" value="UniProtKB-EC"/>
</dbReference>
<dbReference type="PROSITE" id="PS51198">
    <property type="entry name" value="UVRD_HELICASE_ATP_BIND"/>
    <property type="match status" value="1"/>
</dbReference>
<feature type="domain" description="UvrD-like helicase C-terminal" evidence="14">
    <location>
        <begin position="279"/>
        <end position="556"/>
    </location>
</feature>
<dbReference type="CDD" id="cd18807">
    <property type="entry name" value="SF1_C_UvrD"/>
    <property type="match status" value="1"/>
</dbReference>
<dbReference type="AlphaFoldDB" id="A0A851GI65"/>
<dbReference type="GO" id="GO:0005524">
    <property type="term" value="F:ATP binding"/>
    <property type="evidence" value="ECO:0007669"/>
    <property type="project" value="UniProtKB-UniRule"/>
</dbReference>
<dbReference type="InterPro" id="IPR014016">
    <property type="entry name" value="UvrD-like_ATP-bd"/>
</dbReference>
<dbReference type="EMBL" id="JACBAZ010000001">
    <property type="protein sequence ID" value="NWK54320.1"/>
    <property type="molecule type" value="Genomic_DNA"/>
</dbReference>
<dbReference type="Pfam" id="PF00580">
    <property type="entry name" value="UvrD-helicase"/>
    <property type="match status" value="1"/>
</dbReference>
<dbReference type="InterPro" id="IPR000212">
    <property type="entry name" value="DNA_helicase_UvrD/REP"/>
</dbReference>
<dbReference type="EC" id="5.6.2.4" evidence="9"/>
<dbReference type="Proteomes" id="UP000557872">
    <property type="component" value="Unassembled WGS sequence"/>
</dbReference>
<dbReference type="Pfam" id="PF13361">
    <property type="entry name" value="UvrD_C"/>
    <property type="match status" value="1"/>
</dbReference>
<comment type="caution">
    <text evidence="15">The sequence shown here is derived from an EMBL/GenBank/DDBJ whole genome shotgun (WGS) entry which is preliminary data.</text>
</comment>
<proteinExistence type="inferred from homology"/>
<evidence type="ECO:0000256" key="7">
    <source>
        <dbReference type="ARBA" id="ARBA00023235"/>
    </source>
</evidence>
<dbReference type="GO" id="GO:0005829">
    <property type="term" value="C:cytosol"/>
    <property type="evidence" value="ECO:0007669"/>
    <property type="project" value="TreeGrafter"/>
</dbReference>
<dbReference type="InterPro" id="IPR014017">
    <property type="entry name" value="DNA_helicase_UvrD-like_C"/>
</dbReference>
<comment type="catalytic activity">
    <reaction evidence="11">
        <text>ATP + H2O = ADP + phosphate + H(+)</text>
        <dbReference type="Rhea" id="RHEA:13065"/>
        <dbReference type="ChEBI" id="CHEBI:15377"/>
        <dbReference type="ChEBI" id="CHEBI:15378"/>
        <dbReference type="ChEBI" id="CHEBI:30616"/>
        <dbReference type="ChEBI" id="CHEBI:43474"/>
        <dbReference type="ChEBI" id="CHEBI:456216"/>
        <dbReference type="EC" id="5.6.2.4"/>
    </reaction>
</comment>
<keyword evidence="16" id="KW-1185">Reference proteome</keyword>
<keyword evidence="7" id="KW-0413">Isomerase</keyword>
<keyword evidence="2 12" id="KW-0547">Nucleotide-binding</keyword>
<keyword evidence="3 12" id="KW-0378">Hydrolase</keyword>
<dbReference type="InterPro" id="IPR013986">
    <property type="entry name" value="DExx_box_DNA_helicase_dom_sf"/>
</dbReference>
<feature type="domain" description="UvrD-like helicase ATP-binding" evidence="13">
    <location>
        <begin position="6"/>
        <end position="278"/>
    </location>
</feature>
<evidence type="ECO:0000259" key="13">
    <source>
        <dbReference type="PROSITE" id="PS51198"/>
    </source>
</evidence>
<dbReference type="GO" id="GO:0016787">
    <property type="term" value="F:hydrolase activity"/>
    <property type="evidence" value="ECO:0007669"/>
    <property type="project" value="UniProtKB-UniRule"/>
</dbReference>
<evidence type="ECO:0000256" key="12">
    <source>
        <dbReference type="PROSITE-ProRule" id="PRU00560"/>
    </source>
</evidence>